<evidence type="ECO:0000256" key="6">
    <source>
        <dbReference type="SAM" id="Phobius"/>
    </source>
</evidence>
<evidence type="ECO:0000256" key="4">
    <source>
        <dbReference type="ARBA" id="ARBA00022989"/>
    </source>
</evidence>
<comment type="caution">
    <text evidence="8">The sequence shown here is derived from an EMBL/GenBank/DDBJ whole genome shotgun (WGS) entry which is preliminary data.</text>
</comment>
<accession>A0AA39MIY5</accession>
<evidence type="ECO:0000256" key="3">
    <source>
        <dbReference type="ARBA" id="ARBA00022692"/>
    </source>
</evidence>
<dbReference type="PANTHER" id="PTHR43791:SF49">
    <property type="entry name" value="TRANSPORTER, PUTATIVE (AFU_ORTHOLOGUE AFUA_4G04250)-RELATED"/>
    <property type="match status" value="1"/>
</dbReference>
<feature type="transmembrane region" description="Helical" evidence="6">
    <location>
        <begin position="183"/>
        <end position="203"/>
    </location>
</feature>
<feature type="transmembrane region" description="Helical" evidence="6">
    <location>
        <begin position="409"/>
        <end position="430"/>
    </location>
</feature>
<gene>
    <name evidence="8" type="ORF">EV421DRAFT_1236171</name>
</gene>
<keyword evidence="5 6" id="KW-0472">Membrane</keyword>
<dbReference type="PROSITE" id="PS50850">
    <property type="entry name" value="MFS"/>
    <property type="match status" value="1"/>
</dbReference>
<dbReference type="Pfam" id="PF07690">
    <property type="entry name" value="MFS_1"/>
    <property type="match status" value="1"/>
</dbReference>
<dbReference type="InterPro" id="IPR011701">
    <property type="entry name" value="MFS"/>
</dbReference>
<feature type="transmembrane region" description="Helical" evidence="6">
    <location>
        <begin position="245"/>
        <end position="267"/>
    </location>
</feature>
<dbReference type="PANTHER" id="PTHR43791">
    <property type="entry name" value="PERMEASE-RELATED"/>
    <property type="match status" value="1"/>
</dbReference>
<comment type="subcellular location">
    <subcellularLocation>
        <location evidence="1">Membrane</location>
        <topology evidence="1">Multi-pass membrane protein</topology>
    </subcellularLocation>
</comment>
<feature type="transmembrane region" description="Helical" evidence="6">
    <location>
        <begin position="317"/>
        <end position="341"/>
    </location>
</feature>
<evidence type="ECO:0000259" key="7">
    <source>
        <dbReference type="PROSITE" id="PS50850"/>
    </source>
</evidence>
<dbReference type="GO" id="GO:0016020">
    <property type="term" value="C:membrane"/>
    <property type="evidence" value="ECO:0007669"/>
    <property type="project" value="UniProtKB-SubCell"/>
</dbReference>
<protein>
    <submittedName>
        <fullName evidence="8">MFS transporter</fullName>
    </submittedName>
</protein>
<dbReference type="GO" id="GO:0022857">
    <property type="term" value="F:transmembrane transporter activity"/>
    <property type="evidence" value="ECO:0007669"/>
    <property type="project" value="InterPro"/>
</dbReference>
<dbReference type="FunFam" id="1.20.1250.20:FF:000057">
    <property type="entry name" value="MFS general substrate transporter"/>
    <property type="match status" value="1"/>
</dbReference>
<dbReference type="Proteomes" id="UP001175226">
    <property type="component" value="Unassembled WGS sequence"/>
</dbReference>
<evidence type="ECO:0000256" key="1">
    <source>
        <dbReference type="ARBA" id="ARBA00004141"/>
    </source>
</evidence>
<evidence type="ECO:0000256" key="2">
    <source>
        <dbReference type="ARBA" id="ARBA00022448"/>
    </source>
</evidence>
<reference evidence="8" key="1">
    <citation type="submission" date="2023-06" db="EMBL/GenBank/DDBJ databases">
        <authorList>
            <consortium name="Lawrence Berkeley National Laboratory"/>
            <person name="Ahrendt S."/>
            <person name="Sahu N."/>
            <person name="Indic B."/>
            <person name="Wong-Bajracharya J."/>
            <person name="Merenyi Z."/>
            <person name="Ke H.-M."/>
            <person name="Monk M."/>
            <person name="Kocsube S."/>
            <person name="Drula E."/>
            <person name="Lipzen A."/>
            <person name="Balint B."/>
            <person name="Henrissat B."/>
            <person name="Andreopoulos B."/>
            <person name="Martin F.M."/>
            <person name="Harder C.B."/>
            <person name="Rigling D."/>
            <person name="Ford K.L."/>
            <person name="Foster G.D."/>
            <person name="Pangilinan J."/>
            <person name="Papanicolaou A."/>
            <person name="Barry K."/>
            <person name="LaButti K."/>
            <person name="Viragh M."/>
            <person name="Koriabine M."/>
            <person name="Yan M."/>
            <person name="Riley R."/>
            <person name="Champramary S."/>
            <person name="Plett K.L."/>
            <person name="Tsai I.J."/>
            <person name="Slot J."/>
            <person name="Sipos G."/>
            <person name="Plett J."/>
            <person name="Nagy L.G."/>
            <person name="Grigoriev I.V."/>
        </authorList>
    </citation>
    <scope>NUCLEOTIDE SEQUENCE</scope>
    <source>
        <strain evidence="8">FPL87.14</strain>
    </source>
</reference>
<keyword evidence="9" id="KW-1185">Reference proteome</keyword>
<dbReference type="EMBL" id="JAUEPT010000063">
    <property type="protein sequence ID" value="KAK0435394.1"/>
    <property type="molecule type" value="Genomic_DNA"/>
</dbReference>
<keyword evidence="2" id="KW-0813">Transport</keyword>
<evidence type="ECO:0000256" key="5">
    <source>
        <dbReference type="ARBA" id="ARBA00023136"/>
    </source>
</evidence>
<feature type="transmembrane region" description="Helical" evidence="6">
    <location>
        <begin position="353"/>
        <end position="373"/>
    </location>
</feature>
<evidence type="ECO:0000313" key="9">
    <source>
        <dbReference type="Proteomes" id="UP001175226"/>
    </source>
</evidence>
<dbReference type="AlphaFoldDB" id="A0AA39MIY5"/>
<organism evidence="8 9">
    <name type="scientific">Armillaria borealis</name>
    <dbReference type="NCBI Taxonomy" id="47425"/>
    <lineage>
        <taxon>Eukaryota</taxon>
        <taxon>Fungi</taxon>
        <taxon>Dikarya</taxon>
        <taxon>Basidiomycota</taxon>
        <taxon>Agaricomycotina</taxon>
        <taxon>Agaricomycetes</taxon>
        <taxon>Agaricomycetidae</taxon>
        <taxon>Agaricales</taxon>
        <taxon>Marasmiineae</taxon>
        <taxon>Physalacriaceae</taxon>
        <taxon>Armillaria</taxon>
    </lineage>
</organism>
<evidence type="ECO:0000313" key="8">
    <source>
        <dbReference type="EMBL" id="KAK0435394.1"/>
    </source>
</evidence>
<feature type="domain" description="Major facilitator superfamily (MFS) profile" evidence="7">
    <location>
        <begin position="83"/>
        <end position="502"/>
    </location>
</feature>
<feature type="transmembrane region" description="Helical" evidence="6">
    <location>
        <begin position="215"/>
        <end position="233"/>
    </location>
</feature>
<proteinExistence type="predicted"/>
<feature type="transmembrane region" description="Helical" evidence="6">
    <location>
        <begin position="475"/>
        <end position="496"/>
    </location>
</feature>
<feature type="transmembrane region" description="Helical" evidence="6">
    <location>
        <begin position="442"/>
        <end position="463"/>
    </location>
</feature>
<sequence length="512" mass="56881">MSAYSHDIDSDSSKSRHTVNPSILATVSDDKQGGEAAIVIKNDDHIDPAMERRYLYHCLSNDYEMSPCCTRLLRRLDLRIIPSMTLLCMLNFLARTNIGNARILNANTNDSILQVLHMTDHQFLITLMVFLIPYALLETPSSYMLKYFSPPCWLAFLALGWGATDMGIAASQNYGTLISLRVVLGAFEAGLYPGIIYFLTFWYRLEERTVRITTISAALALGGALSGFVAYGAGHLNGAQGLEGWRWLFIIEGAPSCFLALGLFFFLPSYPEKASWLSSEDRDLSIRRLKDETCKSMGHVKVTWDGTKATLRDRRLYLHYLASIAVQTTFSSLSLFSPTIVSGMGYEGLDAQLFTIPPLILAVMASFLVSWVVDRYRTTSMPVFISMFSGGVTFFIQGALPPTSFKARYAMLCIGTMSSYASIPLLVIWLTENLRDTDAMTLAIPMYITIGVLLGQITGIFIYKSSEAPRYPTGHYTNGSVLLVGALCVGILRVIYTRRNNALVVGQSRWIV</sequence>
<keyword evidence="4 6" id="KW-1133">Transmembrane helix</keyword>
<dbReference type="Gene3D" id="1.20.1250.20">
    <property type="entry name" value="MFS general substrate transporter like domains"/>
    <property type="match status" value="2"/>
</dbReference>
<dbReference type="InterPro" id="IPR036259">
    <property type="entry name" value="MFS_trans_sf"/>
</dbReference>
<keyword evidence="3 6" id="KW-0812">Transmembrane</keyword>
<feature type="transmembrane region" description="Helical" evidence="6">
    <location>
        <begin position="118"/>
        <end position="137"/>
    </location>
</feature>
<name>A0AA39MIY5_9AGAR</name>
<dbReference type="InterPro" id="IPR020846">
    <property type="entry name" value="MFS_dom"/>
</dbReference>
<feature type="transmembrane region" description="Helical" evidence="6">
    <location>
        <begin position="380"/>
        <end position="397"/>
    </location>
</feature>
<dbReference type="SUPFAM" id="SSF103473">
    <property type="entry name" value="MFS general substrate transporter"/>
    <property type="match status" value="1"/>
</dbReference>